<feature type="domain" description="Xylanolytic transcriptional activator regulatory" evidence="2">
    <location>
        <begin position="159"/>
        <end position="224"/>
    </location>
</feature>
<dbReference type="Pfam" id="PF04082">
    <property type="entry name" value="Fungal_trans"/>
    <property type="match status" value="1"/>
</dbReference>
<dbReference type="PANTHER" id="PTHR46910">
    <property type="entry name" value="TRANSCRIPTION FACTOR PDR1"/>
    <property type="match status" value="1"/>
</dbReference>
<dbReference type="AlphaFoldDB" id="A0A6A7AZN7"/>
<accession>A0A6A7AZN7</accession>
<proteinExistence type="predicted"/>
<dbReference type="PANTHER" id="PTHR46910:SF39">
    <property type="entry name" value="ZN(II)2CYS6 TRANSCRIPTION FACTOR (EUROFUNG)"/>
    <property type="match status" value="1"/>
</dbReference>
<dbReference type="GO" id="GO:0008270">
    <property type="term" value="F:zinc ion binding"/>
    <property type="evidence" value="ECO:0007669"/>
    <property type="project" value="InterPro"/>
</dbReference>
<keyword evidence="1" id="KW-0539">Nucleus</keyword>
<evidence type="ECO:0000313" key="4">
    <source>
        <dbReference type="Proteomes" id="UP000799423"/>
    </source>
</evidence>
<dbReference type="OrthoDB" id="3266505at2759"/>
<dbReference type="CDD" id="cd12148">
    <property type="entry name" value="fungal_TF_MHR"/>
    <property type="match status" value="1"/>
</dbReference>
<dbReference type="GO" id="GO:0006351">
    <property type="term" value="P:DNA-templated transcription"/>
    <property type="evidence" value="ECO:0007669"/>
    <property type="project" value="InterPro"/>
</dbReference>
<dbReference type="SMART" id="SM00906">
    <property type="entry name" value="Fungal_trans"/>
    <property type="match status" value="1"/>
</dbReference>
<dbReference type="InterPro" id="IPR007219">
    <property type="entry name" value="XnlR_reg_dom"/>
</dbReference>
<sequence>MLKLVPLTFLPDSVDGSSFVASIGRYQTFDSRPLPNPNVDPLWLPDKQEMVSMLSEIRHLIQDGKDDTLSGGVCLSMSTLTTEETYRPLAFYHVCFALASSIYHANFRHSEQHTGEAYFKRARLLLGNPLDTVRFTLSDVPVLNLMGFYLIELNRRDAAYMYVSLAIHIAVIHGAFRTCHDEASNRTFWTLYILDRWLSVLMGRPPTLADEAIRLPLPRDSNAMPPSAGIRANIELAKISGHIVCETFKIAPRNQSSGSSTQNIDKALNMLENWQTQLPPELDFNSNEPSCNLLYMAQNQFIVLTTRPIFLAAVKQAVAARFHGLNWSIEQHTQAAHIIACSRAAVENLVLAQRLHRKRKFLQSGLHYLFNATVVLLLNRIASSASRHHTPIFNRHKDTTSPSEQLHTAEVSFAISVFEQESKTGTHYPKDCCQVLQDLKALVDRYLSQNLGTNHRESNMELSHTPPISANAVGHIARIGHMQMSWAGEHGWHQDLTAWKQSEGLHVQESMLI</sequence>
<dbReference type="Proteomes" id="UP000799423">
    <property type="component" value="Unassembled WGS sequence"/>
</dbReference>
<evidence type="ECO:0000259" key="2">
    <source>
        <dbReference type="SMART" id="SM00906"/>
    </source>
</evidence>
<reference evidence="3" key="1">
    <citation type="submission" date="2020-01" db="EMBL/GenBank/DDBJ databases">
        <authorList>
            <consortium name="DOE Joint Genome Institute"/>
            <person name="Haridas S."/>
            <person name="Albert R."/>
            <person name="Binder M."/>
            <person name="Bloem J."/>
            <person name="Labutti K."/>
            <person name="Salamov A."/>
            <person name="Andreopoulos B."/>
            <person name="Baker S.E."/>
            <person name="Barry K."/>
            <person name="Bills G."/>
            <person name="Bluhm B.H."/>
            <person name="Cannon C."/>
            <person name="Castanera R."/>
            <person name="Culley D.E."/>
            <person name="Daum C."/>
            <person name="Ezra D."/>
            <person name="Gonzalez J.B."/>
            <person name="Henrissat B."/>
            <person name="Kuo A."/>
            <person name="Liang C."/>
            <person name="Lipzen A."/>
            <person name="Lutzoni F."/>
            <person name="Magnuson J."/>
            <person name="Mondo S."/>
            <person name="Nolan M."/>
            <person name="Ohm R."/>
            <person name="Pangilinan J."/>
            <person name="Park H.-J."/>
            <person name="Ramirez L."/>
            <person name="Alfaro M."/>
            <person name="Sun H."/>
            <person name="Tritt A."/>
            <person name="Yoshinaga Y."/>
            <person name="Zwiers L.-H."/>
            <person name="Turgeon B.G."/>
            <person name="Goodwin S.B."/>
            <person name="Spatafora J.W."/>
            <person name="Crous P.W."/>
            <person name="Grigoriev I.V."/>
        </authorList>
    </citation>
    <scope>NUCLEOTIDE SEQUENCE</scope>
    <source>
        <strain evidence="3">IPT5</strain>
    </source>
</reference>
<dbReference type="GO" id="GO:0003700">
    <property type="term" value="F:DNA-binding transcription factor activity"/>
    <property type="evidence" value="ECO:0007669"/>
    <property type="project" value="InterPro"/>
</dbReference>
<keyword evidence="4" id="KW-1185">Reference proteome</keyword>
<name>A0A6A7AZN7_9PLEO</name>
<organism evidence="3 4">
    <name type="scientific">Plenodomus tracheiphilus IPT5</name>
    <dbReference type="NCBI Taxonomy" id="1408161"/>
    <lineage>
        <taxon>Eukaryota</taxon>
        <taxon>Fungi</taxon>
        <taxon>Dikarya</taxon>
        <taxon>Ascomycota</taxon>
        <taxon>Pezizomycotina</taxon>
        <taxon>Dothideomycetes</taxon>
        <taxon>Pleosporomycetidae</taxon>
        <taxon>Pleosporales</taxon>
        <taxon>Pleosporineae</taxon>
        <taxon>Leptosphaeriaceae</taxon>
        <taxon>Plenodomus</taxon>
    </lineage>
</organism>
<dbReference type="InterPro" id="IPR050987">
    <property type="entry name" value="AtrR-like"/>
</dbReference>
<dbReference type="GO" id="GO:0003677">
    <property type="term" value="F:DNA binding"/>
    <property type="evidence" value="ECO:0007669"/>
    <property type="project" value="InterPro"/>
</dbReference>
<evidence type="ECO:0000256" key="1">
    <source>
        <dbReference type="ARBA" id="ARBA00023242"/>
    </source>
</evidence>
<evidence type="ECO:0000313" key="3">
    <source>
        <dbReference type="EMBL" id="KAF2848513.1"/>
    </source>
</evidence>
<dbReference type="EMBL" id="MU006317">
    <property type="protein sequence ID" value="KAF2848513.1"/>
    <property type="molecule type" value="Genomic_DNA"/>
</dbReference>
<protein>
    <recommendedName>
        <fullName evidence="2">Xylanolytic transcriptional activator regulatory domain-containing protein</fullName>
    </recommendedName>
</protein>
<gene>
    <name evidence="3" type="ORF">T440DRAFT_167151</name>
</gene>